<dbReference type="PANTHER" id="PTHR11266:SF93">
    <property type="entry name" value="INTEGRAL MEMBRANE PROTEIN 25D9-6"/>
    <property type="match status" value="1"/>
</dbReference>
<keyword evidence="3 6" id="KW-0812">Transmembrane</keyword>
<dbReference type="InterPro" id="IPR007248">
    <property type="entry name" value="Mpv17_PMP22"/>
</dbReference>
<dbReference type="OrthoDB" id="860at2759"/>
<organism evidence="7 8">
    <name type="scientific">Serendipita indica (strain DSM 11827)</name>
    <name type="common">Root endophyte fungus</name>
    <name type="synonym">Piriformospora indica</name>
    <dbReference type="NCBI Taxonomy" id="1109443"/>
    <lineage>
        <taxon>Eukaryota</taxon>
        <taxon>Fungi</taxon>
        <taxon>Dikarya</taxon>
        <taxon>Basidiomycota</taxon>
        <taxon>Agaricomycotina</taxon>
        <taxon>Agaricomycetes</taxon>
        <taxon>Sebacinales</taxon>
        <taxon>Serendipitaceae</taxon>
        <taxon>Serendipita</taxon>
    </lineage>
</organism>
<evidence type="ECO:0000256" key="2">
    <source>
        <dbReference type="ARBA" id="ARBA00006824"/>
    </source>
</evidence>
<accession>G4TEI5</accession>
<feature type="transmembrane region" description="Helical" evidence="6">
    <location>
        <begin position="119"/>
        <end position="141"/>
    </location>
</feature>
<proteinExistence type="inferred from homology"/>
<comment type="similarity">
    <text evidence="2 6">Belongs to the peroxisomal membrane protein PXMP2/4 family.</text>
</comment>
<dbReference type="PANTHER" id="PTHR11266">
    <property type="entry name" value="PEROXISOMAL MEMBRANE PROTEIN 2, PXMP2 MPV17"/>
    <property type="match status" value="1"/>
</dbReference>
<feature type="transmembrane region" description="Helical" evidence="6">
    <location>
        <begin position="80"/>
        <end position="99"/>
    </location>
</feature>
<gene>
    <name evidence="7" type="ORF">PIIN_03669</name>
</gene>
<evidence type="ECO:0000256" key="1">
    <source>
        <dbReference type="ARBA" id="ARBA00004141"/>
    </source>
</evidence>
<keyword evidence="5 6" id="KW-0472">Membrane</keyword>
<dbReference type="eggNOG" id="KOG1944">
    <property type="taxonomic scope" value="Eukaryota"/>
</dbReference>
<feature type="transmembrane region" description="Helical" evidence="6">
    <location>
        <begin position="162"/>
        <end position="180"/>
    </location>
</feature>
<comment type="subcellular location">
    <subcellularLocation>
        <location evidence="1">Membrane</location>
        <topology evidence="1">Multi-pass membrane protein</topology>
    </subcellularLocation>
</comment>
<dbReference type="Proteomes" id="UP000007148">
    <property type="component" value="Unassembled WGS sequence"/>
</dbReference>
<dbReference type="EMBL" id="CAFZ01000062">
    <property type="protein sequence ID" value="CCA69728.1"/>
    <property type="molecule type" value="Genomic_DNA"/>
</dbReference>
<dbReference type="InParanoid" id="G4TEI5"/>
<evidence type="ECO:0000256" key="3">
    <source>
        <dbReference type="ARBA" id="ARBA00022692"/>
    </source>
</evidence>
<keyword evidence="4 6" id="KW-1133">Transmembrane helix</keyword>
<sequence length="226" mass="24438">MSTSTTVYVAPRATKVHPLLAAYLARLTARPLQTKMTTAGVLCFLQEVLANHIAGVPFHCSKDAPVYKRALAAAKVNAKALNMALYGFFISAPMHHVLIGGLHKLFAGRTSGKAKLLQLLVSNLFIAPVQASVYLASMAVIGGARSADAIQATVMRGFLPMLKILWLSSPTATLFAQSFLPPELWVPFFNVVSLVIGTFFSVKVKRMQLSAARKAKKPQTKDDKTL</sequence>
<comment type="caution">
    <text evidence="7">The sequence shown here is derived from an EMBL/GenBank/DDBJ whole genome shotgun (WGS) entry which is preliminary data.</text>
</comment>
<evidence type="ECO:0000256" key="6">
    <source>
        <dbReference type="RuleBase" id="RU363053"/>
    </source>
</evidence>
<reference evidence="7 8" key="1">
    <citation type="journal article" date="2011" name="PLoS Pathog.">
        <title>Endophytic Life Strategies Decoded by Genome and Transcriptome Analyses of the Mutualistic Root Symbiont Piriformospora indica.</title>
        <authorList>
            <person name="Zuccaro A."/>
            <person name="Lahrmann U."/>
            <person name="Guldener U."/>
            <person name="Langen G."/>
            <person name="Pfiffi S."/>
            <person name="Biedenkopf D."/>
            <person name="Wong P."/>
            <person name="Samans B."/>
            <person name="Grimm C."/>
            <person name="Basiewicz M."/>
            <person name="Murat C."/>
            <person name="Martin F."/>
            <person name="Kogel K.H."/>
        </authorList>
    </citation>
    <scope>NUCLEOTIDE SEQUENCE [LARGE SCALE GENOMIC DNA]</scope>
    <source>
        <strain evidence="7 8">DSM 11827</strain>
    </source>
</reference>
<name>G4TEI5_SERID</name>
<keyword evidence="8" id="KW-1185">Reference proteome</keyword>
<dbReference type="GO" id="GO:0005778">
    <property type="term" value="C:peroxisomal membrane"/>
    <property type="evidence" value="ECO:0007669"/>
    <property type="project" value="TreeGrafter"/>
</dbReference>
<evidence type="ECO:0000256" key="4">
    <source>
        <dbReference type="ARBA" id="ARBA00022989"/>
    </source>
</evidence>
<dbReference type="STRING" id="1109443.G4TEI5"/>
<dbReference type="OMA" id="KMAIYGA"/>
<evidence type="ECO:0000256" key="5">
    <source>
        <dbReference type="ARBA" id="ARBA00023136"/>
    </source>
</evidence>
<dbReference type="HOGENOM" id="CLU_066033_1_0_1"/>
<evidence type="ECO:0000313" key="8">
    <source>
        <dbReference type="Proteomes" id="UP000007148"/>
    </source>
</evidence>
<feature type="transmembrane region" description="Helical" evidence="6">
    <location>
        <begin position="186"/>
        <end position="204"/>
    </location>
</feature>
<dbReference type="AlphaFoldDB" id="G4TEI5"/>
<protein>
    <submittedName>
        <fullName evidence="7">Related to membrane protein, peroxisomal</fullName>
    </submittedName>
</protein>
<evidence type="ECO:0000313" key="7">
    <source>
        <dbReference type="EMBL" id="CCA69728.1"/>
    </source>
</evidence>
<dbReference type="Pfam" id="PF04117">
    <property type="entry name" value="Mpv17_PMP22"/>
    <property type="match status" value="1"/>
</dbReference>